<dbReference type="EMBL" id="BMOK01000025">
    <property type="protein sequence ID" value="GGL65776.1"/>
    <property type="molecule type" value="Genomic_DNA"/>
</dbReference>
<evidence type="ECO:0000259" key="1">
    <source>
        <dbReference type="PROSITE" id="PS50965"/>
    </source>
</evidence>
<evidence type="ECO:0000313" key="3">
    <source>
        <dbReference type="Proteomes" id="UP000654670"/>
    </source>
</evidence>
<proteinExistence type="predicted"/>
<dbReference type="RefSeq" id="WP_188805265.1">
    <property type="nucleotide sequence ID" value="NZ_BMOK01000025.1"/>
</dbReference>
<protein>
    <submittedName>
        <fullName evidence="2">Nuclease</fullName>
    </submittedName>
</protein>
<dbReference type="InterPro" id="IPR011528">
    <property type="entry name" value="NERD"/>
</dbReference>
<dbReference type="AlphaFoldDB" id="A0A917S9V3"/>
<reference evidence="2" key="1">
    <citation type="journal article" date="2014" name="Int. J. Syst. Evol. Microbiol.">
        <title>Complete genome sequence of Corynebacterium casei LMG S-19264T (=DSM 44701T), isolated from a smear-ripened cheese.</title>
        <authorList>
            <consortium name="US DOE Joint Genome Institute (JGI-PGF)"/>
            <person name="Walter F."/>
            <person name="Albersmeier A."/>
            <person name="Kalinowski J."/>
            <person name="Ruckert C."/>
        </authorList>
    </citation>
    <scope>NUCLEOTIDE SEQUENCE</scope>
    <source>
        <strain evidence="2">JCM 15325</strain>
    </source>
</reference>
<feature type="domain" description="NERD" evidence="1">
    <location>
        <begin position="40"/>
        <end position="156"/>
    </location>
</feature>
<sequence>MFVKPIKIPYHIKQYEACLRRLAPGSTRNEVENRFKRCMAGFRGEQSITYFLDYLPDEEFLIFHNLRLFDKIHYFQIDWLIMCSRFSLILEVKNISGKLTIDHGLWQMIREIDGQTDIFDDPVLQAERLTEQLRKWLKQRFEIPDFPVESRVVITSSAQLQIDNQKDFSIRNIIRKSYLGKELDKINQLHTKSFIHQSDLRNMGNQLFTGHNPYVVDLFTLIKSLSPKDIINGVQCPNCGLSPMKRSLRYWHCDPCNHSSINAHLAALRDYYLLFGPNITNKQCRDFLLLDSQAVAKGILHSTGQNYYGENKGRIYQLSPDLLCNDR</sequence>
<dbReference type="Pfam" id="PF08378">
    <property type="entry name" value="NERD"/>
    <property type="match status" value="1"/>
</dbReference>
<evidence type="ECO:0000313" key="2">
    <source>
        <dbReference type="EMBL" id="GGL65776.1"/>
    </source>
</evidence>
<accession>A0A917S9V3</accession>
<comment type="caution">
    <text evidence="2">The sequence shown here is derived from an EMBL/GenBank/DDBJ whole genome shotgun (WGS) entry which is preliminary data.</text>
</comment>
<keyword evidence="3" id="KW-1185">Reference proteome</keyword>
<organism evidence="2 3">
    <name type="scientific">Sporolactobacillus putidus</name>
    <dbReference type="NCBI Taxonomy" id="492735"/>
    <lineage>
        <taxon>Bacteria</taxon>
        <taxon>Bacillati</taxon>
        <taxon>Bacillota</taxon>
        <taxon>Bacilli</taxon>
        <taxon>Bacillales</taxon>
        <taxon>Sporolactobacillaceae</taxon>
        <taxon>Sporolactobacillus</taxon>
    </lineage>
</organism>
<dbReference type="PROSITE" id="PS50965">
    <property type="entry name" value="NERD"/>
    <property type="match status" value="1"/>
</dbReference>
<name>A0A917S9V3_9BACL</name>
<reference evidence="2" key="2">
    <citation type="submission" date="2020-09" db="EMBL/GenBank/DDBJ databases">
        <authorList>
            <person name="Sun Q."/>
            <person name="Ohkuma M."/>
        </authorList>
    </citation>
    <scope>NUCLEOTIDE SEQUENCE</scope>
    <source>
        <strain evidence="2">JCM 15325</strain>
    </source>
</reference>
<dbReference type="Proteomes" id="UP000654670">
    <property type="component" value="Unassembled WGS sequence"/>
</dbReference>
<gene>
    <name evidence="2" type="ORF">GCM10007968_32270</name>
</gene>